<keyword evidence="2" id="KW-1185">Reference proteome</keyword>
<organism evidence="1 2">
    <name type="scientific">Theobroma cacao</name>
    <name type="common">Cacao</name>
    <name type="synonym">Cocoa</name>
    <dbReference type="NCBI Taxonomy" id="3641"/>
    <lineage>
        <taxon>Eukaryota</taxon>
        <taxon>Viridiplantae</taxon>
        <taxon>Streptophyta</taxon>
        <taxon>Embryophyta</taxon>
        <taxon>Tracheophyta</taxon>
        <taxon>Spermatophyta</taxon>
        <taxon>Magnoliopsida</taxon>
        <taxon>eudicotyledons</taxon>
        <taxon>Gunneridae</taxon>
        <taxon>Pentapetalae</taxon>
        <taxon>rosids</taxon>
        <taxon>malvids</taxon>
        <taxon>Malvales</taxon>
        <taxon>Malvaceae</taxon>
        <taxon>Byttnerioideae</taxon>
        <taxon>Theobroma</taxon>
    </lineage>
</organism>
<accession>A0A061EPG9</accession>
<dbReference type="AlphaFoldDB" id="A0A061EPG9"/>
<protein>
    <submittedName>
        <fullName evidence="1">Uncharacterized protein</fullName>
    </submittedName>
</protein>
<evidence type="ECO:0000313" key="2">
    <source>
        <dbReference type="Proteomes" id="UP000026915"/>
    </source>
</evidence>
<dbReference type="Gramene" id="EOY06736">
    <property type="protein sequence ID" value="EOY06736"/>
    <property type="gene ID" value="TCM_021373"/>
</dbReference>
<name>A0A061EPG9_THECC</name>
<dbReference type="InParanoid" id="A0A061EPG9"/>
<gene>
    <name evidence="1" type="ORF">TCM_021373</name>
</gene>
<dbReference type="HOGENOM" id="CLU_2836390_0_0_1"/>
<reference evidence="1 2" key="1">
    <citation type="journal article" date="2013" name="Genome Biol.">
        <title>The genome sequence of the most widely cultivated cacao type and its use to identify candidate genes regulating pod color.</title>
        <authorList>
            <person name="Motamayor J.C."/>
            <person name="Mockaitis K."/>
            <person name="Schmutz J."/>
            <person name="Haiminen N."/>
            <person name="Iii D.L."/>
            <person name="Cornejo O."/>
            <person name="Findley S.D."/>
            <person name="Zheng P."/>
            <person name="Utro F."/>
            <person name="Royaert S."/>
            <person name="Saski C."/>
            <person name="Jenkins J."/>
            <person name="Podicheti R."/>
            <person name="Zhao M."/>
            <person name="Scheffler B.E."/>
            <person name="Stack J.C."/>
            <person name="Feltus F.A."/>
            <person name="Mustiga G.M."/>
            <person name="Amores F."/>
            <person name="Phillips W."/>
            <person name="Marelli J.P."/>
            <person name="May G.D."/>
            <person name="Shapiro H."/>
            <person name="Ma J."/>
            <person name="Bustamante C.D."/>
            <person name="Schnell R.J."/>
            <person name="Main D."/>
            <person name="Gilbert D."/>
            <person name="Parida L."/>
            <person name="Kuhn D.N."/>
        </authorList>
    </citation>
    <scope>NUCLEOTIDE SEQUENCE [LARGE SCALE GENOMIC DNA]</scope>
    <source>
        <strain evidence="2">cv. Matina 1-6</strain>
    </source>
</reference>
<dbReference type="Proteomes" id="UP000026915">
    <property type="component" value="Chromosome 4"/>
</dbReference>
<proteinExistence type="predicted"/>
<evidence type="ECO:0000313" key="1">
    <source>
        <dbReference type="EMBL" id="EOY06736.1"/>
    </source>
</evidence>
<sequence>MLDRDNLQQQQQKSLILLPFGTLNRSTIFHDRWKESSDSYIPVKKRVYQQKDKPPLQALGCHASLS</sequence>
<dbReference type="EMBL" id="CM001882">
    <property type="protein sequence ID" value="EOY06736.1"/>
    <property type="molecule type" value="Genomic_DNA"/>
</dbReference>